<evidence type="ECO:0000313" key="1">
    <source>
        <dbReference type="EMBL" id="MBB5698128.1"/>
    </source>
</evidence>
<sequence length="57" mass="6150">MYEHEPAVHPGLITSERAVLLPHLGSATVEARTAMGMQAADNLDAFFDGRESPDRVA</sequence>
<accession>A0A7W9EHG4</accession>
<organism evidence="1 2">
    <name type="scientific">Sphingomonas yantingensis</name>
    <dbReference type="NCBI Taxonomy" id="1241761"/>
    <lineage>
        <taxon>Bacteria</taxon>
        <taxon>Pseudomonadati</taxon>
        <taxon>Pseudomonadota</taxon>
        <taxon>Alphaproteobacteria</taxon>
        <taxon>Sphingomonadales</taxon>
        <taxon>Sphingomonadaceae</taxon>
        <taxon>Sphingomonas</taxon>
    </lineage>
</organism>
<dbReference type="AlphaFoldDB" id="A0A7W9EHG4"/>
<proteinExistence type="predicted"/>
<dbReference type="Gene3D" id="3.40.50.720">
    <property type="entry name" value="NAD(P)-binding Rossmann-like Domain"/>
    <property type="match status" value="2"/>
</dbReference>
<protein>
    <submittedName>
        <fullName evidence="1">Lactate dehydrogenase-like 2-hydroxyacid dehydrogenase</fullName>
    </submittedName>
</protein>
<comment type="caution">
    <text evidence="1">The sequence shown here is derived from an EMBL/GenBank/DDBJ whole genome shotgun (WGS) entry which is preliminary data.</text>
</comment>
<evidence type="ECO:0000313" key="2">
    <source>
        <dbReference type="Proteomes" id="UP000557739"/>
    </source>
</evidence>
<gene>
    <name evidence="1" type="ORF">FHR19_001473</name>
</gene>
<reference evidence="1 2" key="1">
    <citation type="submission" date="2020-08" db="EMBL/GenBank/DDBJ databases">
        <title>Genomic Encyclopedia of Type Strains, Phase IV (KMG-IV): sequencing the most valuable type-strain genomes for metagenomic binning, comparative biology and taxonomic classification.</title>
        <authorList>
            <person name="Goeker M."/>
        </authorList>
    </citation>
    <scope>NUCLEOTIDE SEQUENCE [LARGE SCALE GENOMIC DNA]</scope>
    <source>
        <strain evidence="1 2">DSM 27244</strain>
    </source>
</reference>
<dbReference type="Proteomes" id="UP000557739">
    <property type="component" value="Unassembled WGS sequence"/>
</dbReference>
<name>A0A7W9EHG4_9SPHN</name>
<keyword evidence="2" id="KW-1185">Reference proteome</keyword>
<dbReference type="EMBL" id="JACIJJ010000002">
    <property type="protein sequence ID" value="MBB5698128.1"/>
    <property type="molecule type" value="Genomic_DNA"/>
</dbReference>